<keyword evidence="1" id="KW-0472">Membrane</keyword>
<keyword evidence="1" id="KW-1133">Transmembrane helix</keyword>
<evidence type="ECO:0000313" key="3">
    <source>
        <dbReference type="Proteomes" id="UP001164929"/>
    </source>
</evidence>
<proteinExistence type="predicted"/>
<evidence type="ECO:0000313" key="2">
    <source>
        <dbReference type="EMBL" id="KAJ6973202.1"/>
    </source>
</evidence>
<gene>
    <name evidence="2" type="ORF">NC653_033515</name>
</gene>
<sequence length="45" mass="5402">MSHTKFRMLCFLIDQMFYLAYYHVFEITLELLACITNLVVNNMLP</sequence>
<feature type="transmembrane region" description="Helical" evidence="1">
    <location>
        <begin position="20"/>
        <end position="40"/>
    </location>
</feature>
<protein>
    <submittedName>
        <fullName evidence="2">Uncharacterized protein</fullName>
    </submittedName>
</protein>
<evidence type="ECO:0000256" key="1">
    <source>
        <dbReference type="SAM" id="Phobius"/>
    </source>
</evidence>
<comment type="caution">
    <text evidence="2">The sequence shown here is derived from an EMBL/GenBank/DDBJ whole genome shotgun (WGS) entry which is preliminary data.</text>
</comment>
<reference evidence="2" key="1">
    <citation type="journal article" date="2023" name="Mol. Ecol. Resour.">
        <title>Chromosome-level genome assembly of a triploid poplar Populus alba 'Berolinensis'.</title>
        <authorList>
            <person name="Chen S."/>
            <person name="Yu Y."/>
            <person name="Wang X."/>
            <person name="Wang S."/>
            <person name="Zhang T."/>
            <person name="Zhou Y."/>
            <person name="He R."/>
            <person name="Meng N."/>
            <person name="Wang Y."/>
            <person name="Liu W."/>
            <person name="Liu Z."/>
            <person name="Liu J."/>
            <person name="Guo Q."/>
            <person name="Huang H."/>
            <person name="Sederoff R.R."/>
            <person name="Wang G."/>
            <person name="Qu G."/>
            <person name="Chen S."/>
        </authorList>
    </citation>
    <scope>NUCLEOTIDE SEQUENCE</scope>
    <source>
        <strain evidence="2">SC-2020</strain>
    </source>
</reference>
<accession>A0AAD6LWS4</accession>
<name>A0AAD6LWS4_9ROSI</name>
<organism evidence="2 3">
    <name type="scientific">Populus alba x Populus x berolinensis</name>
    <dbReference type="NCBI Taxonomy" id="444605"/>
    <lineage>
        <taxon>Eukaryota</taxon>
        <taxon>Viridiplantae</taxon>
        <taxon>Streptophyta</taxon>
        <taxon>Embryophyta</taxon>
        <taxon>Tracheophyta</taxon>
        <taxon>Spermatophyta</taxon>
        <taxon>Magnoliopsida</taxon>
        <taxon>eudicotyledons</taxon>
        <taxon>Gunneridae</taxon>
        <taxon>Pentapetalae</taxon>
        <taxon>rosids</taxon>
        <taxon>fabids</taxon>
        <taxon>Malpighiales</taxon>
        <taxon>Salicaceae</taxon>
        <taxon>Saliceae</taxon>
        <taxon>Populus</taxon>
    </lineage>
</organism>
<dbReference type="EMBL" id="JAQIZT010000014">
    <property type="protein sequence ID" value="KAJ6973202.1"/>
    <property type="molecule type" value="Genomic_DNA"/>
</dbReference>
<dbReference type="AlphaFoldDB" id="A0AAD6LWS4"/>
<keyword evidence="3" id="KW-1185">Reference proteome</keyword>
<dbReference type="Proteomes" id="UP001164929">
    <property type="component" value="Chromosome 14"/>
</dbReference>
<keyword evidence="1" id="KW-0812">Transmembrane</keyword>